<organism evidence="2 3">
    <name type="scientific">Sphingomonas aurea</name>
    <dbReference type="NCBI Taxonomy" id="3063994"/>
    <lineage>
        <taxon>Bacteria</taxon>
        <taxon>Pseudomonadati</taxon>
        <taxon>Pseudomonadota</taxon>
        <taxon>Alphaproteobacteria</taxon>
        <taxon>Sphingomonadales</taxon>
        <taxon>Sphingomonadaceae</taxon>
        <taxon>Sphingomonas</taxon>
    </lineage>
</organism>
<dbReference type="InterPro" id="IPR036192">
    <property type="entry name" value="Cell_div_ZapA-like_sf"/>
</dbReference>
<dbReference type="SUPFAM" id="SSF102829">
    <property type="entry name" value="Cell division protein ZapA-like"/>
    <property type="match status" value="1"/>
</dbReference>
<accession>A0ABT9EGV7</accession>
<keyword evidence="2" id="KW-0132">Cell division</keyword>
<evidence type="ECO:0000256" key="1">
    <source>
        <dbReference type="SAM" id="Coils"/>
    </source>
</evidence>
<feature type="coiled-coil region" evidence="1">
    <location>
        <begin position="73"/>
        <end position="100"/>
    </location>
</feature>
<dbReference type="Proteomes" id="UP001230685">
    <property type="component" value="Unassembled WGS sequence"/>
</dbReference>
<keyword evidence="3" id="KW-1185">Reference proteome</keyword>
<dbReference type="Pfam" id="PF05164">
    <property type="entry name" value="ZapA"/>
    <property type="match status" value="1"/>
</dbReference>
<dbReference type="GO" id="GO:0051301">
    <property type="term" value="P:cell division"/>
    <property type="evidence" value="ECO:0007669"/>
    <property type="project" value="UniProtKB-KW"/>
</dbReference>
<keyword evidence="1" id="KW-0175">Coiled coil</keyword>
<dbReference type="RefSeq" id="WP_305171643.1">
    <property type="nucleotide sequence ID" value="NZ_JAUUDS010000001.1"/>
</dbReference>
<keyword evidence="2" id="KW-0131">Cell cycle</keyword>
<sequence length="101" mass="10703">MASVTLEIGGRAHTVACRPGEEARVQLLGRMLDERWAAADRAAAGQPERAMLFVALMLADALEESETRPPVGAAIAESALERIAERLESLADALEQSSATS</sequence>
<protein>
    <submittedName>
        <fullName evidence="2">Cell division protein ZapA</fullName>
    </submittedName>
</protein>
<dbReference type="EMBL" id="JAUUDS010000001">
    <property type="protein sequence ID" value="MDP1026075.1"/>
    <property type="molecule type" value="Genomic_DNA"/>
</dbReference>
<evidence type="ECO:0000313" key="3">
    <source>
        <dbReference type="Proteomes" id="UP001230685"/>
    </source>
</evidence>
<dbReference type="InterPro" id="IPR007838">
    <property type="entry name" value="Cell_div_ZapA-like"/>
</dbReference>
<comment type="caution">
    <text evidence="2">The sequence shown here is derived from an EMBL/GenBank/DDBJ whole genome shotgun (WGS) entry which is preliminary data.</text>
</comment>
<gene>
    <name evidence="2" type="ORF">Q5H91_02535</name>
</gene>
<reference evidence="2 3" key="1">
    <citation type="submission" date="2023-07" db="EMBL/GenBank/DDBJ databases">
        <authorList>
            <person name="Kim M.K."/>
        </authorList>
    </citation>
    <scope>NUCLEOTIDE SEQUENCE [LARGE SCALE GENOMIC DNA]</scope>
    <source>
        <strain evidence="2 3">KR1UV-12</strain>
    </source>
</reference>
<name>A0ABT9EGV7_9SPHN</name>
<evidence type="ECO:0000313" key="2">
    <source>
        <dbReference type="EMBL" id="MDP1026075.1"/>
    </source>
</evidence>
<proteinExistence type="predicted"/>